<keyword evidence="7" id="KW-0547">Nucleotide-binding</keyword>
<feature type="domain" description="HAMP" evidence="15">
    <location>
        <begin position="176"/>
        <end position="228"/>
    </location>
</feature>
<dbReference type="Pfam" id="PF02518">
    <property type="entry name" value="HATPase_c"/>
    <property type="match status" value="1"/>
</dbReference>
<dbReference type="PROSITE" id="PS50885">
    <property type="entry name" value="HAMP"/>
    <property type="match status" value="1"/>
</dbReference>
<keyword evidence="6 13" id="KW-0812">Transmembrane</keyword>
<evidence type="ECO:0000256" key="6">
    <source>
        <dbReference type="ARBA" id="ARBA00022692"/>
    </source>
</evidence>
<evidence type="ECO:0000256" key="5">
    <source>
        <dbReference type="ARBA" id="ARBA00022679"/>
    </source>
</evidence>
<evidence type="ECO:0000256" key="2">
    <source>
        <dbReference type="ARBA" id="ARBA00004141"/>
    </source>
</evidence>
<proteinExistence type="predicted"/>
<dbReference type="AlphaFoldDB" id="A0A1N6K9S8"/>
<dbReference type="PANTHER" id="PTHR45436">
    <property type="entry name" value="SENSOR HISTIDINE KINASE YKOH"/>
    <property type="match status" value="1"/>
</dbReference>
<dbReference type="CDD" id="cd00082">
    <property type="entry name" value="HisKA"/>
    <property type="match status" value="1"/>
</dbReference>
<evidence type="ECO:0000256" key="1">
    <source>
        <dbReference type="ARBA" id="ARBA00000085"/>
    </source>
</evidence>
<dbReference type="Gene3D" id="1.10.287.130">
    <property type="match status" value="1"/>
</dbReference>
<keyword evidence="4" id="KW-0597">Phosphoprotein</keyword>
<dbReference type="SUPFAM" id="SSF55874">
    <property type="entry name" value="ATPase domain of HSP90 chaperone/DNA topoisomerase II/histidine kinase"/>
    <property type="match status" value="1"/>
</dbReference>
<name>A0A1N6K9S8_9BURK</name>
<dbReference type="EMBL" id="FSRM01000002">
    <property type="protein sequence ID" value="SIO53291.1"/>
    <property type="molecule type" value="Genomic_DNA"/>
</dbReference>
<dbReference type="GO" id="GO:0005524">
    <property type="term" value="F:ATP binding"/>
    <property type="evidence" value="ECO:0007669"/>
    <property type="project" value="UniProtKB-KW"/>
</dbReference>
<feature type="transmembrane region" description="Helical" evidence="13">
    <location>
        <begin position="157"/>
        <end position="175"/>
    </location>
</feature>
<evidence type="ECO:0000256" key="8">
    <source>
        <dbReference type="ARBA" id="ARBA00022777"/>
    </source>
</evidence>
<sequence>MNGLACRWRSQMKSSLRNNLAIALGLLVSAAAIAQGISSYQLCRSGMSALLDLRLEQVAVRMRNGLADSIPATPARGSQPSRDIVITIRKPGAEVPLRSTDPSLQLPQDAAAGLSSDDVNGERWRIYTLRDTGSLIQVAQRSSVREELEREAALTTLWPTLVLLPLVLGAVLLIVRVSFRKMNQLGNEVQEIDASRLRPLPSAGVPSELQPFVDSINRMIGRLAQSIEAERKFIADAAHELRTPLTALQLQADNLQPHIVPGNQERFSELRSGIGRSSALIAQLLRLARADAPLSGSTIEPTDVSEIVVQAVSDVLPIAAARGIDIGAEEMVQDRVAASGADVAIAVKNLVSNAIRYTPDGGTIDLRMRTEGTMLWVEVTDTGPGIAPELLPRVFDRFFRANLDIEGTGLGLSIVRSITQKYGGDAQIRNRSDGRSGIVAAVSFPLAEMCTGASGHGAGTTTGKLAQATGATRYLHGRDV</sequence>
<dbReference type="SUPFAM" id="SSF47384">
    <property type="entry name" value="Homodimeric domain of signal transducing histidine kinase"/>
    <property type="match status" value="1"/>
</dbReference>
<keyword evidence="8 16" id="KW-0418">Kinase</keyword>
<feature type="domain" description="Histidine kinase" evidence="14">
    <location>
        <begin position="236"/>
        <end position="448"/>
    </location>
</feature>
<dbReference type="SMART" id="SM00388">
    <property type="entry name" value="HisKA"/>
    <property type="match status" value="1"/>
</dbReference>
<evidence type="ECO:0000259" key="15">
    <source>
        <dbReference type="PROSITE" id="PS50885"/>
    </source>
</evidence>
<dbReference type="Pfam" id="PF00512">
    <property type="entry name" value="HisKA"/>
    <property type="match status" value="1"/>
</dbReference>
<dbReference type="InterPro" id="IPR003661">
    <property type="entry name" value="HisK_dim/P_dom"/>
</dbReference>
<evidence type="ECO:0000256" key="10">
    <source>
        <dbReference type="ARBA" id="ARBA00022989"/>
    </source>
</evidence>
<evidence type="ECO:0000256" key="3">
    <source>
        <dbReference type="ARBA" id="ARBA00012438"/>
    </source>
</evidence>
<dbReference type="Proteomes" id="UP000184693">
    <property type="component" value="Unassembled WGS sequence"/>
</dbReference>
<dbReference type="EC" id="2.7.13.3" evidence="3"/>
<dbReference type="InterPro" id="IPR005467">
    <property type="entry name" value="His_kinase_dom"/>
</dbReference>
<organism evidence="16 17">
    <name type="scientific">Paraburkholderia phenazinium</name>
    <dbReference type="NCBI Taxonomy" id="60549"/>
    <lineage>
        <taxon>Bacteria</taxon>
        <taxon>Pseudomonadati</taxon>
        <taxon>Pseudomonadota</taxon>
        <taxon>Betaproteobacteria</taxon>
        <taxon>Burkholderiales</taxon>
        <taxon>Burkholderiaceae</taxon>
        <taxon>Paraburkholderia</taxon>
    </lineage>
</organism>
<dbReference type="PRINTS" id="PR00344">
    <property type="entry name" value="BCTRLSENSOR"/>
</dbReference>
<keyword evidence="12 13" id="KW-0472">Membrane</keyword>
<dbReference type="GO" id="GO:0005886">
    <property type="term" value="C:plasma membrane"/>
    <property type="evidence" value="ECO:0007669"/>
    <property type="project" value="TreeGrafter"/>
</dbReference>
<evidence type="ECO:0000256" key="12">
    <source>
        <dbReference type="ARBA" id="ARBA00023136"/>
    </source>
</evidence>
<gene>
    <name evidence="16" type="ORF">SAMN05444168_6513</name>
</gene>
<reference evidence="16 17" key="1">
    <citation type="submission" date="2016-11" db="EMBL/GenBank/DDBJ databases">
        <authorList>
            <person name="Jaros S."/>
            <person name="Januszkiewicz K."/>
            <person name="Wedrychowicz H."/>
        </authorList>
    </citation>
    <scope>NUCLEOTIDE SEQUENCE [LARGE SCALE GENOMIC DNA]</scope>
    <source>
        <strain evidence="16 17">GAS86</strain>
    </source>
</reference>
<dbReference type="InterPro" id="IPR036097">
    <property type="entry name" value="HisK_dim/P_sf"/>
</dbReference>
<dbReference type="GO" id="GO:0000155">
    <property type="term" value="F:phosphorelay sensor kinase activity"/>
    <property type="evidence" value="ECO:0007669"/>
    <property type="project" value="InterPro"/>
</dbReference>
<dbReference type="InterPro" id="IPR050428">
    <property type="entry name" value="TCS_sensor_his_kinase"/>
</dbReference>
<dbReference type="PANTHER" id="PTHR45436:SF14">
    <property type="entry name" value="SENSOR PROTEIN QSEC"/>
    <property type="match status" value="1"/>
</dbReference>
<keyword evidence="5" id="KW-0808">Transferase</keyword>
<comment type="subcellular location">
    <subcellularLocation>
        <location evidence="2">Membrane</location>
        <topology evidence="2">Multi-pass membrane protein</topology>
    </subcellularLocation>
</comment>
<dbReference type="CDD" id="cd00075">
    <property type="entry name" value="HATPase"/>
    <property type="match status" value="1"/>
</dbReference>
<dbReference type="PROSITE" id="PS50109">
    <property type="entry name" value="HIS_KIN"/>
    <property type="match status" value="1"/>
</dbReference>
<evidence type="ECO:0000313" key="16">
    <source>
        <dbReference type="EMBL" id="SIO53291.1"/>
    </source>
</evidence>
<evidence type="ECO:0000256" key="7">
    <source>
        <dbReference type="ARBA" id="ARBA00022741"/>
    </source>
</evidence>
<keyword evidence="10 13" id="KW-1133">Transmembrane helix</keyword>
<keyword evidence="9" id="KW-0067">ATP-binding</keyword>
<dbReference type="InterPro" id="IPR003594">
    <property type="entry name" value="HATPase_dom"/>
</dbReference>
<evidence type="ECO:0000256" key="11">
    <source>
        <dbReference type="ARBA" id="ARBA00023012"/>
    </source>
</evidence>
<dbReference type="InterPro" id="IPR004358">
    <property type="entry name" value="Sig_transdc_His_kin-like_C"/>
</dbReference>
<evidence type="ECO:0000256" key="13">
    <source>
        <dbReference type="SAM" id="Phobius"/>
    </source>
</evidence>
<accession>A0A1N6K9S8</accession>
<protein>
    <recommendedName>
        <fullName evidence="3">histidine kinase</fullName>
        <ecNumber evidence="3">2.7.13.3</ecNumber>
    </recommendedName>
</protein>
<dbReference type="Gene3D" id="3.30.565.10">
    <property type="entry name" value="Histidine kinase-like ATPase, C-terminal domain"/>
    <property type="match status" value="1"/>
</dbReference>
<evidence type="ECO:0000313" key="17">
    <source>
        <dbReference type="Proteomes" id="UP000184693"/>
    </source>
</evidence>
<dbReference type="InterPro" id="IPR003660">
    <property type="entry name" value="HAMP_dom"/>
</dbReference>
<evidence type="ECO:0000259" key="14">
    <source>
        <dbReference type="PROSITE" id="PS50109"/>
    </source>
</evidence>
<keyword evidence="11" id="KW-0902">Two-component regulatory system</keyword>
<evidence type="ECO:0000256" key="9">
    <source>
        <dbReference type="ARBA" id="ARBA00022840"/>
    </source>
</evidence>
<evidence type="ECO:0000256" key="4">
    <source>
        <dbReference type="ARBA" id="ARBA00022553"/>
    </source>
</evidence>
<comment type="catalytic activity">
    <reaction evidence="1">
        <text>ATP + protein L-histidine = ADP + protein N-phospho-L-histidine.</text>
        <dbReference type="EC" id="2.7.13.3"/>
    </reaction>
</comment>
<dbReference type="SMART" id="SM00387">
    <property type="entry name" value="HATPase_c"/>
    <property type="match status" value="1"/>
</dbReference>
<dbReference type="InterPro" id="IPR036890">
    <property type="entry name" value="HATPase_C_sf"/>
</dbReference>